<dbReference type="Pfam" id="PF25080">
    <property type="entry name" value="zf_RING-like"/>
    <property type="match status" value="1"/>
</dbReference>
<comment type="caution">
    <text evidence="3">The sequence shown here is derived from an EMBL/GenBank/DDBJ whole genome shotgun (WGS) entry which is preliminary data.</text>
</comment>
<feature type="region of interest" description="Disordered" evidence="1">
    <location>
        <begin position="357"/>
        <end position="391"/>
    </location>
</feature>
<dbReference type="InterPro" id="IPR056929">
    <property type="entry name" value="Znf_RING-like"/>
</dbReference>
<dbReference type="RefSeq" id="XP_064661585.1">
    <property type="nucleotide sequence ID" value="XM_064800246.1"/>
</dbReference>
<dbReference type="GeneID" id="89924334"/>
<feature type="region of interest" description="Disordered" evidence="1">
    <location>
        <begin position="407"/>
        <end position="479"/>
    </location>
</feature>
<feature type="region of interest" description="Disordered" evidence="1">
    <location>
        <begin position="74"/>
        <end position="129"/>
    </location>
</feature>
<feature type="compositionally biased region" description="Low complexity" evidence="1">
    <location>
        <begin position="469"/>
        <end position="479"/>
    </location>
</feature>
<feature type="compositionally biased region" description="Low complexity" evidence="1">
    <location>
        <begin position="107"/>
        <end position="116"/>
    </location>
</feature>
<evidence type="ECO:0000259" key="2">
    <source>
        <dbReference type="Pfam" id="PF25080"/>
    </source>
</evidence>
<feature type="compositionally biased region" description="Polar residues" evidence="1">
    <location>
        <begin position="293"/>
        <end position="311"/>
    </location>
</feature>
<evidence type="ECO:0000313" key="3">
    <source>
        <dbReference type="EMBL" id="KAK5172867.1"/>
    </source>
</evidence>
<dbReference type="Proteomes" id="UP001337655">
    <property type="component" value="Unassembled WGS sequence"/>
</dbReference>
<feature type="domain" description="RING zinc finger-like" evidence="2">
    <location>
        <begin position="488"/>
        <end position="535"/>
    </location>
</feature>
<protein>
    <recommendedName>
        <fullName evidence="2">RING zinc finger-like domain-containing protein</fullName>
    </recommendedName>
</protein>
<dbReference type="EMBL" id="JAVRRT010000004">
    <property type="protein sequence ID" value="KAK5172867.1"/>
    <property type="molecule type" value="Genomic_DNA"/>
</dbReference>
<feature type="region of interest" description="Disordered" evidence="1">
    <location>
        <begin position="266"/>
        <end position="338"/>
    </location>
</feature>
<feature type="compositionally biased region" description="Polar residues" evidence="1">
    <location>
        <begin position="427"/>
        <end position="436"/>
    </location>
</feature>
<feature type="compositionally biased region" description="Low complexity" evidence="1">
    <location>
        <begin position="369"/>
        <end position="382"/>
    </location>
</feature>
<sequence>MPPRPSLTSSFSVADANNEVVCPLRNQDGSSCRKRCLGEKRYRSMQEHIRRAHPEYYLPKLPATKESFELMINTPPHERPAIDPNHANHRHHNSQHQQQQREREQQQQEQQQLQHLQHSDPSGLSPAYALDSGLSSSFEAYHGFGQHDGGYYAAGEHEVDAIYSGMQAQQRSSDEYRRGSLIPAHSAAAALAQLHYHRPDSDWGGDSMGQVILPSLQMSPTNTEADFLQNFYADQNNDMKSNHFHVDPALEDNSFMHDGVFPVSSGADQSGLLPSSLARSPPDRPSTLPPLQRSLSKQYNRPRKTSLSQQARLPKHERKKSKEYKRLSGERKSFGGEPSAAALYGKRWEDLIDAAASATEEEGSRDLTPIPASPYQSPQQPSRTSLPPFQLGALGSQFQSFQASPLNRALTPPAPESGLELQPFPSVESSLSSTFSHQHHNSADSTGSQFHIMNPNSLTTPSDSSPLFNAANPATTNSAAPPSGPVQIYCAGCRRLNKLGESYACNNCICGLCQECVNAIVSEQSRGRMSMCPRCNAMDSSFKAFQLDLR</sequence>
<accession>A0AAV9PJN3</accession>
<reference evidence="3 4" key="1">
    <citation type="submission" date="2023-08" db="EMBL/GenBank/DDBJ databases">
        <title>Black Yeasts Isolated from many extreme environments.</title>
        <authorList>
            <person name="Coleine C."/>
            <person name="Stajich J.E."/>
            <person name="Selbmann L."/>
        </authorList>
    </citation>
    <scope>NUCLEOTIDE SEQUENCE [LARGE SCALE GENOMIC DNA]</scope>
    <source>
        <strain evidence="3 4">CCFEE 5935</strain>
    </source>
</reference>
<evidence type="ECO:0000313" key="4">
    <source>
        <dbReference type="Proteomes" id="UP001337655"/>
    </source>
</evidence>
<proteinExistence type="predicted"/>
<organism evidence="3 4">
    <name type="scientific">Saxophila tyrrhenica</name>
    <dbReference type="NCBI Taxonomy" id="1690608"/>
    <lineage>
        <taxon>Eukaryota</taxon>
        <taxon>Fungi</taxon>
        <taxon>Dikarya</taxon>
        <taxon>Ascomycota</taxon>
        <taxon>Pezizomycotina</taxon>
        <taxon>Dothideomycetes</taxon>
        <taxon>Dothideomycetidae</taxon>
        <taxon>Mycosphaerellales</taxon>
        <taxon>Extremaceae</taxon>
        <taxon>Saxophila</taxon>
    </lineage>
</organism>
<gene>
    <name evidence="3" type="ORF">LTR77_002987</name>
</gene>
<name>A0AAV9PJN3_9PEZI</name>
<feature type="compositionally biased region" description="Polar residues" evidence="1">
    <location>
        <begin position="443"/>
        <end position="467"/>
    </location>
</feature>
<feature type="compositionally biased region" description="Basic residues" evidence="1">
    <location>
        <begin position="313"/>
        <end position="323"/>
    </location>
</feature>
<keyword evidence="4" id="KW-1185">Reference proteome</keyword>
<evidence type="ECO:0000256" key="1">
    <source>
        <dbReference type="SAM" id="MobiDB-lite"/>
    </source>
</evidence>
<feature type="compositionally biased region" description="Basic and acidic residues" evidence="1">
    <location>
        <begin position="324"/>
        <end position="334"/>
    </location>
</feature>
<dbReference type="AlphaFoldDB" id="A0AAV9PJN3"/>